<dbReference type="Proteomes" id="UP000237865">
    <property type="component" value="Unassembled WGS sequence"/>
</dbReference>
<keyword evidence="3 5" id="KW-1133">Transmembrane helix</keyword>
<dbReference type="AlphaFoldDB" id="A0A2S5RAE9"/>
<dbReference type="EMBL" id="PHNE01000005">
    <property type="protein sequence ID" value="PPE04314.1"/>
    <property type="molecule type" value="Genomic_DNA"/>
</dbReference>
<dbReference type="STRING" id="1399797.GCA_000518285_01960"/>
<name>A0A2S5RAE9_9MOLU</name>
<gene>
    <name evidence="6" type="primary">pnuC</name>
    <name evidence="6" type="ORF">ELUCI_v1c08350</name>
</gene>
<feature type="transmembrane region" description="Helical" evidence="5">
    <location>
        <begin position="277"/>
        <end position="297"/>
    </location>
</feature>
<evidence type="ECO:0000313" key="7">
    <source>
        <dbReference type="Proteomes" id="UP000237865"/>
    </source>
</evidence>
<accession>A0A2S5RAE9</accession>
<evidence type="ECO:0000256" key="4">
    <source>
        <dbReference type="ARBA" id="ARBA00023136"/>
    </source>
</evidence>
<evidence type="ECO:0000256" key="3">
    <source>
        <dbReference type="ARBA" id="ARBA00022989"/>
    </source>
</evidence>
<dbReference type="GO" id="GO:0016020">
    <property type="term" value="C:membrane"/>
    <property type="evidence" value="ECO:0007669"/>
    <property type="project" value="UniProtKB-SubCell"/>
</dbReference>
<feature type="transmembrane region" description="Helical" evidence="5">
    <location>
        <begin position="94"/>
        <end position="120"/>
    </location>
</feature>
<proteinExistence type="predicted"/>
<comment type="caution">
    <text evidence="6">The sequence shown here is derived from an EMBL/GenBank/DDBJ whole genome shotgun (WGS) entry which is preliminary data.</text>
</comment>
<dbReference type="GO" id="GO:0034257">
    <property type="term" value="F:nicotinamide riboside transmembrane transporter activity"/>
    <property type="evidence" value="ECO:0007669"/>
    <property type="project" value="InterPro"/>
</dbReference>
<keyword evidence="4 5" id="KW-0472">Membrane</keyword>
<evidence type="ECO:0000256" key="2">
    <source>
        <dbReference type="ARBA" id="ARBA00022692"/>
    </source>
</evidence>
<feature type="transmembrane region" description="Helical" evidence="5">
    <location>
        <begin position="150"/>
        <end position="168"/>
    </location>
</feature>
<dbReference type="Pfam" id="PF04973">
    <property type="entry name" value="NMN_transporter"/>
    <property type="match status" value="1"/>
</dbReference>
<dbReference type="InterPro" id="IPR006419">
    <property type="entry name" value="NMN_transpt_PnuC"/>
</dbReference>
<evidence type="ECO:0000256" key="1">
    <source>
        <dbReference type="ARBA" id="ARBA00004141"/>
    </source>
</evidence>
<organism evidence="6 7">
    <name type="scientific">Williamsoniiplasma lucivorax</name>
    <dbReference type="NCBI Taxonomy" id="209274"/>
    <lineage>
        <taxon>Bacteria</taxon>
        <taxon>Bacillati</taxon>
        <taxon>Mycoplasmatota</taxon>
        <taxon>Mollicutes</taxon>
        <taxon>Entomoplasmatales</taxon>
        <taxon>Williamsoniiplasma</taxon>
    </lineage>
</organism>
<keyword evidence="7" id="KW-1185">Reference proteome</keyword>
<keyword evidence="2 5" id="KW-0812">Transmembrane</keyword>
<feature type="transmembrane region" description="Helical" evidence="5">
    <location>
        <begin position="30"/>
        <end position="49"/>
    </location>
</feature>
<feature type="transmembrane region" description="Helical" evidence="5">
    <location>
        <begin position="127"/>
        <end position="144"/>
    </location>
</feature>
<feature type="transmembrane region" description="Helical" evidence="5">
    <location>
        <begin position="189"/>
        <end position="209"/>
    </location>
</feature>
<evidence type="ECO:0000256" key="5">
    <source>
        <dbReference type="SAM" id="Phobius"/>
    </source>
</evidence>
<dbReference type="RefSeq" id="WP_028127029.1">
    <property type="nucleotide sequence ID" value="NZ_PHNE01000005.1"/>
</dbReference>
<reference evidence="6 7" key="1">
    <citation type="submission" date="2017-11" db="EMBL/GenBank/DDBJ databases">
        <title>Genome sequence of Entomoplasma lucivorax PIPN-2 (ATCC 49196).</title>
        <authorList>
            <person name="Lo W.-S."/>
            <person name="Gasparich G.E."/>
            <person name="Kuo C.-H."/>
        </authorList>
    </citation>
    <scope>NUCLEOTIDE SEQUENCE [LARGE SCALE GENOMIC DNA]</scope>
    <source>
        <strain evidence="6 7">PIPN-2</strain>
    </source>
</reference>
<comment type="subcellular location">
    <subcellularLocation>
        <location evidence="1">Membrane</location>
        <topology evidence="1">Multi-pass membrane protein</topology>
    </subcellularLocation>
</comment>
<sequence length="320" mass="36105">MQNNIEKKAPLNFMGYRNAFKDLKELSKGFKILLLVGGIILIFFGFFSIDVYTDSTNVPENLKWMLGSHFAPFKQYVMCYVNGSPLGGKFNDSIAIASTILYSINGLAASTGLFAVAMIVSGKTSQFFWGLINAILFGVFALVVGNIGDFLGQAMLVVCAPLGWYLFNFIYKEGQANTIRSLDQWWLKLVVLLVALAFMVGLCFGWYYMVPVAYEGIFGLPYKITSTQHMFDGVANGVMMFGYFLQLGFIAEQFWLWEFLNVWKVLMYSPIGMGDNYVITIMIQYVVWASISGYGLYRMQILPIAEAIKKKRQESKTIKN</sequence>
<protein>
    <submittedName>
        <fullName evidence="6">Nicotinamide mononucleotide transporter PnuC</fullName>
    </submittedName>
</protein>
<evidence type="ECO:0000313" key="6">
    <source>
        <dbReference type="EMBL" id="PPE04314.1"/>
    </source>
</evidence>